<evidence type="ECO:0000313" key="8">
    <source>
        <dbReference type="EMBL" id="MCK6256734.1"/>
    </source>
</evidence>
<accession>A0A9X2BC92</accession>
<keyword evidence="9" id="KW-1185">Reference proteome</keyword>
<gene>
    <name evidence="8" type="ORF">LCY76_09015</name>
</gene>
<evidence type="ECO:0000256" key="1">
    <source>
        <dbReference type="ARBA" id="ARBA00004193"/>
    </source>
</evidence>
<organism evidence="8 9">
    <name type="scientific">Fictibacillus marinisediminis</name>
    <dbReference type="NCBI Taxonomy" id="2878389"/>
    <lineage>
        <taxon>Bacteria</taxon>
        <taxon>Bacillati</taxon>
        <taxon>Bacillota</taxon>
        <taxon>Bacilli</taxon>
        <taxon>Bacillales</taxon>
        <taxon>Fictibacillaceae</taxon>
        <taxon>Fictibacillus</taxon>
    </lineage>
</organism>
<sequence>MQIKTLLLAACILLGLTGCQEKSSQNLQNTGLLIQDTINDQGWGDKGYKGLLKIQDTYGNEVFYKEKIETKSQVLKAVKEFQKKKVNLVFGHGKIYADIFDQISSDFPKMHFVSFNGKVHGKNVTSIHFNSYGMGFFAGMAAAKMSRTNHLGVIAAQDWQPEIDGFIEGARYQKPKIKVDKNVVHSWSDEQKAISAFRKMEASGADVFYPAGDGFTIPVIEEVKKKALYAVGYVSDQSDLGRATVLTSTVQNVEYVYGFVADKFNEGDLKSGNLQYGFKEKAISLGRFSPQVPASFEKKIKQEIDEYKKSGKLPNGKVMKEHVLEEEQ</sequence>
<evidence type="ECO:0000259" key="7">
    <source>
        <dbReference type="Pfam" id="PF02608"/>
    </source>
</evidence>
<dbReference type="Pfam" id="PF02608">
    <property type="entry name" value="Bmp"/>
    <property type="match status" value="1"/>
</dbReference>
<comment type="similarity">
    <text evidence="2">Belongs to the BMP lipoprotein family.</text>
</comment>
<comment type="subcellular location">
    <subcellularLocation>
        <location evidence="1">Cell membrane</location>
        <topology evidence="1">Lipid-anchor</topology>
    </subcellularLocation>
</comment>
<dbReference type="InterPro" id="IPR050957">
    <property type="entry name" value="BMP_lipoprotein"/>
</dbReference>
<dbReference type="InterPro" id="IPR028082">
    <property type="entry name" value="Peripla_BP_I"/>
</dbReference>
<comment type="caution">
    <text evidence="8">The sequence shown here is derived from an EMBL/GenBank/DDBJ whole genome shotgun (WGS) entry which is preliminary data.</text>
</comment>
<dbReference type="RefSeq" id="WP_248252361.1">
    <property type="nucleotide sequence ID" value="NZ_JAIWJX010000002.1"/>
</dbReference>
<keyword evidence="5" id="KW-0472">Membrane</keyword>
<feature type="domain" description="ABC transporter substrate-binding protein PnrA-like" evidence="7">
    <location>
        <begin position="28"/>
        <end position="315"/>
    </location>
</feature>
<keyword evidence="4" id="KW-0732">Signal</keyword>
<proteinExistence type="inferred from homology"/>
<evidence type="ECO:0000256" key="2">
    <source>
        <dbReference type="ARBA" id="ARBA00008610"/>
    </source>
</evidence>
<evidence type="ECO:0000256" key="6">
    <source>
        <dbReference type="ARBA" id="ARBA00023288"/>
    </source>
</evidence>
<protein>
    <submittedName>
        <fullName evidence="8">BMP family ABC transporter substrate-binding protein</fullName>
    </submittedName>
</protein>
<evidence type="ECO:0000256" key="3">
    <source>
        <dbReference type="ARBA" id="ARBA00022475"/>
    </source>
</evidence>
<dbReference type="SUPFAM" id="SSF53822">
    <property type="entry name" value="Periplasmic binding protein-like I"/>
    <property type="match status" value="1"/>
</dbReference>
<reference evidence="8" key="1">
    <citation type="submission" date="2021-09" db="EMBL/GenBank/DDBJ databases">
        <title>Genome analysis of Fictibacillus sp. KIGAM418 isolated from marine sediment.</title>
        <authorList>
            <person name="Seo M.-J."/>
            <person name="Cho E.-S."/>
            <person name="Hwang C.Y."/>
        </authorList>
    </citation>
    <scope>NUCLEOTIDE SEQUENCE</scope>
    <source>
        <strain evidence="8">KIGAM418</strain>
    </source>
</reference>
<dbReference type="GO" id="GO:0005886">
    <property type="term" value="C:plasma membrane"/>
    <property type="evidence" value="ECO:0007669"/>
    <property type="project" value="UniProtKB-SubCell"/>
</dbReference>
<dbReference type="Gene3D" id="3.40.50.2300">
    <property type="match status" value="2"/>
</dbReference>
<dbReference type="PANTHER" id="PTHR34296:SF2">
    <property type="entry name" value="ABC TRANSPORTER GUANOSINE-BINDING PROTEIN NUPN"/>
    <property type="match status" value="1"/>
</dbReference>
<dbReference type="AlphaFoldDB" id="A0A9X2BC92"/>
<keyword evidence="3" id="KW-1003">Cell membrane</keyword>
<dbReference type="PROSITE" id="PS51257">
    <property type="entry name" value="PROKAR_LIPOPROTEIN"/>
    <property type="match status" value="1"/>
</dbReference>
<keyword evidence="6" id="KW-0449">Lipoprotein</keyword>
<evidence type="ECO:0000256" key="5">
    <source>
        <dbReference type="ARBA" id="ARBA00023136"/>
    </source>
</evidence>
<dbReference type="PANTHER" id="PTHR34296">
    <property type="entry name" value="TRANSCRIPTIONAL ACTIVATOR PROTEIN MED"/>
    <property type="match status" value="1"/>
</dbReference>
<dbReference type="EMBL" id="JAIWJX010000002">
    <property type="protein sequence ID" value="MCK6256734.1"/>
    <property type="molecule type" value="Genomic_DNA"/>
</dbReference>
<dbReference type="InterPro" id="IPR003760">
    <property type="entry name" value="PnrA-like"/>
</dbReference>
<evidence type="ECO:0000256" key="4">
    <source>
        <dbReference type="ARBA" id="ARBA00022729"/>
    </source>
</evidence>
<dbReference type="Proteomes" id="UP001139011">
    <property type="component" value="Unassembled WGS sequence"/>
</dbReference>
<name>A0A9X2BC92_9BACL</name>
<evidence type="ECO:0000313" key="9">
    <source>
        <dbReference type="Proteomes" id="UP001139011"/>
    </source>
</evidence>